<accession>G4QFD8</accession>
<reference evidence="1 2" key="1">
    <citation type="journal article" date="2011" name="J. Bacteriol.">
        <title>Complete genome sequence of seawater bacterium Glaciecola nitratireducens FR1064T.</title>
        <authorList>
            <person name="Bian F."/>
            <person name="Qin Q.L."/>
            <person name="Xie B.B."/>
            <person name="Shu Y.L."/>
            <person name="Zhang X.Y."/>
            <person name="Yu Y."/>
            <person name="Chen B."/>
            <person name="Chen X.L."/>
            <person name="Zhou B.C."/>
            <person name="Zhang Y.Z."/>
        </authorList>
    </citation>
    <scope>NUCLEOTIDE SEQUENCE [LARGE SCALE GENOMIC DNA]</scope>
    <source>
        <strain evidence="2">JCM 12485 / KCTC 12276 / FR1064</strain>
    </source>
</reference>
<keyword evidence="2" id="KW-1185">Reference proteome</keyword>
<dbReference type="KEGG" id="gni:GNIT_0328"/>
<name>G4QFD8_GLANF</name>
<dbReference type="AlphaFoldDB" id="G4QFD8"/>
<evidence type="ECO:0000313" key="1">
    <source>
        <dbReference type="EMBL" id="AEP28482.1"/>
    </source>
</evidence>
<protein>
    <submittedName>
        <fullName evidence="1">Uncharacterized protein</fullName>
    </submittedName>
</protein>
<dbReference type="EMBL" id="CP003060">
    <property type="protein sequence ID" value="AEP28482.1"/>
    <property type="molecule type" value="Genomic_DNA"/>
</dbReference>
<dbReference type="HOGENOM" id="CLU_3184212_0_0_6"/>
<dbReference type="Proteomes" id="UP000009282">
    <property type="component" value="Chromosome"/>
</dbReference>
<sequence length="46" mass="5192">MHRTGGRKADNTAGRSLDQIMIHTVMSQSDSYANIARLRYVLRNAD</sequence>
<proteinExistence type="predicted"/>
<dbReference type="STRING" id="1085623.GNIT_0328"/>
<organism evidence="1 2">
    <name type="scientific">Glaciecola nitratireducens (strain JCM 12485 / KCTC 12276 / FR1064)</name>
    <dbReference type="NCBI Taxonomy" id="1085623"/>
    <lineage>
        <taxon>Bacteria</taxon>
        <taxon>Pseudomonadati</taxon>
        <taxon>Pseudomonadota</taxon>
        <taxon>Gammaproteobacteria</taxon>
        <taxon>Alteromonadales</taxon>
        <taxon>Alteromonadaceae</taxon>
        <taxon>Brumicola</taxon>
    </lineage>
</organism>
<evidence type="ECO:0000313" key="2">
    <source>
        <dbReference type="Proteomes" id="UP000009282"/>
    </source>
</evidence>
<gene>
    <name evidence="1" type="ordered locus">GNIT_0328</name>
</gene>